<evidence type="ECO:0000256" key="1">
    <source>
        <dbReference type="SAM" id="MobiDB-lite"/>
    </source>
</evidence>
<protein>
    <submittedName>
        <fullName evidence="2">Uncharacterized protein</fullName>
    </submittedName>
</protein>
<accession>A0ABR0TJE8</accession>
<sequence>MADQPNKDTGRDGKSQMQPNTELQRRDSSATTRTTLPSYDDSLTSDTPPAYQSGLPNKKSAPEVPTAGASAVTIRAIMGDPVPEEPRRSLHITVVHTPHNICTSLPPRLVGDTMPDVRNLTADRTPTTKMSESEQGCYNQIASEDAYEDLSLNQLEDRLQQEKATLKQLLLHLVCTYLDWRRNDRQRGIVALAIQPGSTQVLLALETETLTKIGRLIQLDTDSATILGRMNSLVKKQYMKRREITSICDIIEDKVEGSRSMAKEGNQDVAFGGHAITNEPLYIASSWRAMQNQCAPSSL</sequence>
<organism evidence="2 3">
    <name type="scientific">Aureobasidium pullulans</name>
    <name type="common">Black yeast</name>
    <name type="synonym">Pullularia pullulans</name>
    <dbReference type="NCBI Taxonomy" id="5580"/>
    <lineage>
        <taxon>Eukaryota</taxon>
        <taxon>Fungi</taxon>
        <taxon>Dikarya</taxon>
        <taxon>Ascomycota</taxon>
        <taxon>Pezizomycotina</taxon>
        <taxon>Dothideomycetes</taxon>
        <taxon>Dothideomycetidae</taxon>
        <taxon>Dothideales</taxon>
        <taxon>Saccotheciaceae</taxon>
        <taxon>Aureobasidium</taxon>
    </lineage>
</organism>
<comment type="caution">
    <text evidence="2">The sequence shown here is derived from an EMBL/GenBank/DDBJ whole genome shotgun (WGS) entry which is preliminary data.</text>
</comment>
<proteinExistence type="predicted"/>
<name>A0ABR0TJE8_AURPU</name>
<feature type="region of interest" description="Disordered" evidence="1">
    <location>
        <begin position="1"/>
        <end position="67"/>
    </location>
</feature>
<evidence type="ECO:0000313" key="3">
    <source>
        <dbReference type="Proteomes" id="UP001341245"/>
    </source>
</evidence>
<dbReference type="EMBL" id="JASGXD010000007">
    <property type="protein sequence ID" value="KAK6004579.1"/>
    <property type="molecule type" value="Genomic_DNA"/>
</dbReference>
<gene>
    <name evidence="2" type="ORF">QM012_008441</name>
</gene>
<keyword evidence="3" id="KW-1185">Reference proteome</keyword>
<feature type="compositionally biased region" description="Polar residues" evidence="1">
    <location>
        <begin position="29"/>
        <end position="47"/>
    </location>
</feature>
<reference evidence="2 3" key="1">
    <citation type="submission" date="2023-11" db="EMBL/GenBank/DDBJ databases">
        <title>Draft genome sequence and annotation of the polyextremotolerant black yeast-like fungus Aureobasidium pullulans NRRL 62042.</title>
        <authorList>
            <person name="Dielentheis-Frenken M.R.E."/>
            <person name="Wibberg D."/>
            <person name="Blank L.M."/>
            <person name="Tiso T."/>
        </authorList>
    </citation>
    <scope>NUCLEOTIDE SEQUENCE [LARGE SCALE GENOMIC DNA]</scope>
    <source>
        <strain evidence="2 3">NRRL 62042</strain>
    </source>
</reference>
<feature type="compositionally biased region" description="Basic and acidic residues" evidence="1">
    <location>
        <begin position="1"/>
        <end position="14"/>
    </location>
</feature>
<evidence type="ECO:0000313" key="2">
    <source>
        <dbReference type="EMBL" id="KAK6004579.1"/>
    </source>
</evidence>
<dbReference type="Proteomes" id="UP001341245">
    <property type="component" value="Unassembled WGS sequence"/>
</dbReference>